<keyword evidence="8 14" id="KW-0418">Kinase</keyword>
<dbReference type="GO" id="GO:0000155">
    <property type="term" value="F:phosphorelay sensor kinase activity"/>
    <property type="evidence" value="ECO:0007669"/>
    <property type="project" value="InterPro"/>
</dbReference>
<evidence type="ECO:0000256" key="7">
    <source>
        <dbReference type="ARBA" id="ARBA00022741"/>
    </source>
</evidence>
<evidence type="ECO:0000256" key="4">
    <source>
        <dbReference type="ARBA" id="ARBA00022475"/>
    </source>
</evidence>
<dbReference type="InterPro" id="IPR036097">
    <property type="entry name" value="HisK_dim/P_sf"/>
</dbReference>
<sequence length="458" mass="52492">MIIFLFLAAIFLLVIQQSGVAVRHAWSFETCFLLLVTAMILAAVDVCGRFLRFKKRKDELQLLNARLDDIIDGRKPKHVLLDPTDPYYELSRTISAVQSMKNDLSKSFVTQQRGYFSLIEYLTIGVLVLDQDRKIYLSNHAMSDLIGREMNLKGQIYVNVLRTYELSQLIEKVYQDKQDQHVEIKLDFSAKIVDAHVVYVPVSEHHFLVMALLYDITELKEIERMQMDFVGNVSHELKTPITAITGFSETLLQGAMNDPKALNEFLNIIHQESLKLTELVEDILSLARIDASPELKLVEIDLRQFLIELLKSFRPEINKKEIQIYIEIPSGCVVQVDQNKLRHVVNNLVQNAIKYNNRKGKVWLKGTIKKDFWFISVTDNGYGIPKDEKDRIFERFYRIDTSRSRQNGGTGLGLSVVREYVEAMSGKITVESQVGVGSTFTVTFPVVLPKKELNNEAE</sequence>
<dbReference type="CDD" id="cd00082">
    <property type="entry name" value="HisKA"/>
    <property type="match status" value="1"/>
</dbReference>
<comment type="catalytic activity">
    <reaction evidence="1">
        <text>ATP + protein L-histidine = ADP + protein N-phospho-L-histidine.</text>
        <dbReference type="EC" id="2.7.13.3"/>
    </reaction>
</comment>
<evidence type="ECO:0000256" key="1">
    <source>
        <dbReference type="ARBA" id="ARBA00000085"/>
    </source>
</evidence>
<accession>A0A0R1V8D0</accession>
<evidence type="ECO:0000256" key="11">
    <source>
        <dbReference type="ARBA" id="ARBA00023136"/>
    </source>
</evidence>
<dbReference type="EC" id="2.7.13.3" evidence="3"/>
<keyword evidence="11 12" id="KW-0472">Membrane</keyword>
<keyword evidence="4" id="KW-1003">Cell membrane</keyword>
<comment type="caution">
    <text evidence="14">The sequence shown here is derived from an EMBL/GenBank/DDBJ whole genome shotgun (WGS) entry which is preliminary data.</text>
</comment>
<dbReference type="InterPro" id="IPR003594">
    <property type="entry name" value="HATPase_dom"/>
</dbReference>
<dbReference type="PROSITE" id="PS50109">
    <property type="entry name" value="HIS_KIN"/>
    <property type="match status" value="1"/>
</dbReference>
<dbReference type="PRINTS" id="PR00344">
    <property type="entry name" value="BCTRLSENSOR"/>
</dbReference>
<evidence type="ECO:0000256" key="9">
    <source>
        <dbReference type="ARBA" id="ARBA00022840"/>
    </source>
</evidence>
<keyword evidence="10" id="KW-0902">Two-component regulatory system</keyword>
<dbReference type="GO" id="GO:0016036">
    <property type="term" value="P:cellular response to phosphate starvation"/>
    <property type="evidence" value="ECO:0007669"/>
    <property type="project" value="TreeGrafter"/>
</dbReference>
<dbReference type="InterPro" id="IPR005467">
    <property type="entry name" value="His_kinase_dom"/>
</dbReference>
<evidence type="ECO:0000256" key="12">
    <source>
        <dbReference type="SAM" id="Phobius"/>
    </source>
</evidence>
<feature type="transmembrane region" description="Helical" evidence="12">
    <location>
        <begin position="33"/>
        <end position="51"/>
    </location>
</feature>
<evidence type="ECO:0000313" key="15">
    <source>
        <dbReference type="Proteomes" id="UP000051166"/>
    </source>
</evidence>
<dbReference type="PATRIC" id="fig|1423801.4.peg.2225"/>
<reference evidence="14 15" key="1">
    <citation type="journal article" date="2015" name="Genome Announc.">
        <title>Expanding the biotechnology potential of lactobacilli through comparative genomics of 213 strains and associated genera.</title>
        <authorList>
            <person name="Sun Z."/>
            <person name="Harris H.M."/>
            <person name="McCann A."/>
            <person name="Guo C."/>
            <person name="Argimon S."/>
            <person name="Zhang W."/>
            <person name="Yang X."/>
            <person name="Jeffery I.B."/>
            <person name="Cooney J.C."/>
            <person name="Kagawa T.F."/>
            <person name="Liu W."/>
            <person name="Song Y."/>
            <person name="Salvetti E."/>
            <person name="Wrobel A."/>
            <person name="Rasinkangas P."/>
            <person name="Parkhill J."/>
            <person name="Rea M.C."/>
            <person name="O'Sullivan O."/>
            <person name="Ritari J."/>
            <person name="Douillard F.P."/>
            <person name="Paul Ross R."/>
            <person name="Yang R."/>
            <person name="Briner A.E."/>
            <person name="Felis G.E."/>
            <person name="de Vos W.M."/>
            <person name="Barrangou R."/>
            <person name="Klaenhammer T.R."/>
            <person name="Caufield P.W."/>
            <person name="Cui Y."/>
            <person name="Zhang H."/>
            <person name="O'Toole P.W."/>
        </authorList>
    </citation>
    <scope>NUCLEOTIDE SEQUENCE [LARGE SCALE GENOMIC DNA]</scope>
    <source>
        <strain evidence="14 15">DSM 16230</strain>
    </source>
</reference>
<keyword evidence="12" id="KW-0812">Transmembrane</keyword>
<evidence type="ECO:0000256" key="3">
    <source>
        <dbReference type="ARBA" id="ARBA00012438"/>
    </source>
</evidence>
<dbReference type="SMART" id="SM00387">
    <property type="entry name" value="HATPase_c"/>
    <property type="match status" value="1"/>
</dbReference>
<evidence type="ECO:0000256" key="8">
    <source>
        <dbReference type="ARBA" id="ARBA00022777"/>
    </source>
</evidence>
<comment type="subcellular location">
    <subcellularLocation>
        <location evidence="2">Cell membrane</location>
    </subcellularLocation>
</comment>
<evidence type="ECO:0000256" key="5">
    <source>
        <dbReference type="ARBA" id="ARBA00022553"/>
    </source>
</evidence>
<dbReference type="InterPro" id="IPR036890">
    <property type="entry name" value="HATPase_C_sf"/>
</dbReference>
<evidence type="ECO:0000256" key="2">
    <source>
        <dbReference type="ARBA" id="ARBA00004236"/>
    </source>
</evidence>
<dbReference type="PANTHER" id="PTHR45453:SF1">
    <property type="entry name" value="PHOSPHATE REGULON SENSOR PROTEIN PHOR"/>
    <property type="match status" value="1"/>
</dbReference>
<gene>
    <name evidence="14" type="ORF">FD50_GL002178</name>
</gene>
<keyword evidence="7" id="KW-0547">Nucleotide-binding</keyword>
<dbReference type="Gene3D" id="3.30.450.20">
    <property type="entry name" value="PAS domain"/>
    <property type="match status" value="1"/>
</dbReference>
<feature type="domain" description="Histidine kinase" evidence="13">
    <location>
        <begin position="232"/>
        <end position="448"/>
    </location>
</feature>
<keyword evidence="6" id="KW-0808">Transferase</keyword>
<dbReference type="STRING" id="1423801.FD50_GL002178"/>
<dbReference type="Gene3D" id="3.30.565.10">
    <property type="entry name" value="Histidine kinase-like ATPase, C-terminal domain"/>
    <property type="match status" value="1"/>
</dbReference>
<dbReference type="GO" id="GO:0004721">
    <property type="term" value="F:phosphoprotein phosphatase activity"/>
    <property type="evidence" value="ECO:0007669"/>
    <property type="project" value="TreeGrafter"/>
</dbReference>
<evidence type="ECO:0000313" key="14">
    <source>
        <dbReference type="EMBL" id="KRM00203.1"/>
    </source>
</evidence>
<dbReference type="EMBL" id="AZFQ01000012">
    <property type="protein sequence ID" value="KRM00203.1"/>
    <property type="molecule type" value="Genomic_DNA"/>
</dbReference>
<dbReference type="NCBIfam" id="NF046044">
    <property type="entry name" value="PnpS"/>
    <property type="match status" value="1"/>
</dbReference>
<dbReference type="Gene3D" id="1.10.287.130">
    <property type="match status" value="1"/>
</dbReference>
<dbReference type="SUPFAM" id="SSF55874">
    <property type="entry name" value="ATPase domain of HSP90 chaperone/DNA topoisomerase II/histidine kinase"/>
    <property type="match status" value="1"/>
</dbReference>
<dbReference type="GO" id="GO:0005524">
    <property type="term" value="F:ATP binding"/>
    <property type="evidence" value="ECO:0007669"/>
    <property type="project" value="UniProtKB-KW"/>
</dbReference>
<dbReference type="SMART" id="SM00388">
    <property type="entry name" value="HisKA"/>
    <property type="match status" value="1"/>
</dbReference>
<dbReference type="SUPFAM" id="SSF47384">
    <property type="entry name" value="Homodimeric domain of signal transducing histidine kinase"/>
    <property type="match status" value="1"/>
</dbReference>
<dbReference type="InterPro" id="IPR050351">
    <property type="entry name" value="BphY/WalK/GraS-like"/>
</dbReference>
<dbReference type="Proteomes" id="UP000051166">
    <property type="component" value="Unassembled WGS sequence"/>
</dbReference>
<dbReference type="AlphaFoldDB" id="A0A0R1V8D0"/>
<dbReference type="FunFam" id="3.30.565.10:FF:000006">
    <property type="entry name" value="Sensor histidine kinase WalK"/>
    <property type="match status" value="1"/>
</dbReference>
<dbReference type="Pfam" id="PF00512">
    <property type="entry name" value="HisKA"/>
    <property type="match status" value="1"/>
</dbReference>
<dbReference type="CDD" id="cd00075">
    <property type="entry name" value="HATPase"/>
    <property type="match status" value="1"/>
</dbReference>
<evidence type="ECO:0000259" key="13">
    <source>
        <dbReference type="PROSITE" id="PS50109"/>
    </source>
</evidence>
<dbReference type="Pfam" id="PF02518">
    <property type="entry name" value="HATPase_c"/>
    <property type="match status" value="1"/>
</dbReference>
<dbReference type="GO" id="GO:0005886">
    <property type="term" value="C:plasma membrane"/>
    <property type="evidence" value="ECO:0007669"/>
    <property type="project" value="UniProtKB-SubCell"/>
</dbReference>
<organism evidence="14 15">
    <name type="scientific">Liquorilactobacillus satsumensis DSM 16230 = JCM 12392</name>
    <dbReference type="NCBI Taxonomy" id="1423801"/>
    <lineage>
        <taxon>Bacteria</taxon>
        <taxon>Bacillati</taxon>
        <taxon>Bacillota</taxon>
        <taxon>Bacilli</taxon>
        <taxon>Lactobacillales</taxon>
        <taxon>Lactobacillaceae</taxon>
        <taxon>Liquorilactobacillus</taxon>
    </lineage>
</organism>
<protein>
    <recommendedName>
        <fullName evidence="3">histidine kinase</fullName>
        <ecNumber evidence="3">2.7.13.3</ecNumber>
    </recommendedName>
</protein>
<evidence type="ECO:0000256" key="6">
    <source>
        <dbReference type="ARBA" id="ARBA00022679"/>
    </source>
</evidence>
<name>A0A0R1V8D0_9LACO</name>
<dbReference type="InterPro" id="IPR004358">
    <property type="entry name" value="Sig_transdc_His_kin-like_C"/>
</dbReference>
<proteinExistence type="predicted"/>
<keyword evidence="15" id="KW-1185">Reference proteome</keyword>
<evidence type="ECO:0000256" key="10">
    <source>
        <dbReference type="ARBA" id="ARBA00023012"/>
    </source>
</evidence>
<keyword evidence="12" id="KW-1133">Transmembrane helix</keyword>
<dbReference type="PANTHER" id="PTHR45453">
    <property type="entry name" value="PHOSPHATE REGULON SENSOR PROTEIN PHOR"/>
    <property type="match status" value="1"/>
</dbReference>
<dbReference type="FunFam" id="1.10.287.130:FF:000008">
    <property type="entry name" value="Two-component sensor histidine kinase"/>
    <property type="match status" value="1"/>
</dbReference>
<keyword evidence="5" id="KW-0597">Phosphoprotein</keyword>
<dbReference type="InterPro" id="IPR003661">
    <property type="entry name" value="HisK_dim/P_dom"/>
</dbReference>
<keyword evidence="9" id="KW-0067">ATP-binding</keyword>